<dbReference type="PANTHER" id="PTHR32432">
    <property type="entry name" value="CELL DIVISION PROTEIN FTSA-RELATED"/>
    <property type="match status" value="1"/>
</dbReference>
<dbReference type="PANTHER" id="PTHR32432:SF3">
    <property type="entry name" value="ETHANOLAMINE UTILIZATION PROTEIN EUTJ"/>
    <property type="match status" value="1"/>
</dbReference>
<organism evidence="1 2">
    <name type="scientific">Aerophobetes bacterium</name>
    <dbReference type="NCBI Taxonomy" id="2030807"/>
    <lineage>
        <taxon>Bacteria</taxon>
        <taxon>Candidatus Aerophobota</taxon>
    </lineage>
</organism>
<dbReference type="EMBL" id="SOIZ01000105">
    <property type="protein sequence ID" value="TET63400.1"/>
    <property type="molecule type" value="Genomic_DNA"/>
</dbReference>
<dbReference type="Pfam" id="PF11104">
    <property type="entry name" value="PilM_2"/>
    <property type="match status" value="2"/>
</dbReference>
<accession>A0A523W8S5</accession>
<evidence type="ECO:0000313" key="1">
    <source>
        <dbReference type="EMBL" id="TET63400.1"/>
    </source>
</evidence>
<dbReference type="CDD" id="cd24049">
    <property type="entry name" value="ASKHA_NBD_PilM"/>
    <property type="match status" value="1"/>
</dbReference>
<dbReference type="Gene3D" id="3.30.420.40">
    <property type="match status" value="2"/>
</dbReference>
<dbReference type="PIRSF" id="PIRSF019169">
    <property type="entry name" value="PilM"/>
    <property type="match status" value="1"/>
</dbReference>
<evidence type="ECO:0008006" key="3">
    <source>
        <dbReference type="Google" id="ProtNLM"/>
    </source>
</evidence>
<name>A0A523W8S5_UNCAE</name>
<evidence type="ECO:0000313" key="2">
    <source>
        <dbReference type="Proteomes" id="UP000319130"/>
    </source>
</evidence>
<dbReference type="Proteomes" id="UP000319130">
    <property type="component" value="Unassembled WGS sequence"/>
</dbReference>
<gene>
    <name evidence="1" type="ORF">E3J48_02500</name>
</gene>
<protein>
    <recommendedName>
        <fullName evidence="3">Type IV pilus assembly protein PilM</fullName>
    </recommendedName>
</protein>
<dbReference type="InterPro" id="IPR005883">
    <property type="entry name" value="PilM"/>
</dbReference>
<sequence length="316" mass="34853">MLLKKVVSVDIGSSLIKLVQLSQSSGKIRLEKVGVMDNPISNFRTDGYGRGKDAIARAIRYSLKKSRIKARDAVSSLGGSSIIIQYFKFPPFSEKELESAVKLEAQRVMGGKLDGMETDFQILPQNQKGAGGQEILFVAVPKGMIRQRMEALQQAGLSPIAIDIDCLALANCFLRLKNLASEERVMVLNLGARLISLGILGKGNLHFVRDISLELKTSLDFKDMSILNRTVEEIRRSIHYYEERARGPKVARIFLTGGGSVASEAGDLFSKALELPVEKWNPLKDLEFDPGKLGREFNESQGYLLAIAIGLGLREK</sequence>
<dbReference type="InterPro" id="IPR050696">
    <property type="entry name" value="FtsA/MreB"/>
</dbReference>
<reference evidence="1 2" key="1">
    <citation type="submission" date="2019-03" db="EMBL/GenBank/DDBJ databases">
        <title>Metabolic potential of uncultured bacteria and archaea associated with petroleum seepage in deep-sea sediments.</title>
        <authorList>
            <person name="Dong X."/>
            <person name="Hubert C."/>
        </authorList>
    </citation>
    <scope>NUCLEOTIDE SEQUENCE [LARGE SCALE GENOMIC DNA]</scope>
    <source>
        <strain evidence="1">E29_bin52</strain>
    </source>
</reference>
<dbReference type="SUPFAM" id="SSF53067">
    <property type="entry name" value="Actin-like ATPase domain"/>
    <property type="match status" value="2"/>
</dbReference>
<dbReference type="InterPro" id="IPR043129">
    <property type="entry name" value="ATPase_NBD"/>
</dbReference>
<proteinExistence type="predicted"/>
<dbReference type="AlphaFoldDB" id="A0A523W8S5"/>
<comment type="caution">
    <text evidence="1">The sequence shown here is derived from an EMBL/GenBank/DDBJ whole genome shotgun (WGS) entry which is preliminary data.</text>
</comment>